<dbReference type="PANTHER" id="PTHR43639">
    <property type="entry name" value="OXIDOREDUCTASE, SHORT-CHAIN DEHYDROGENASE/REDUCTASE FAMILY (AFU_ORTHOLOGUE AFUA_5G02870)"/>
    <property type="match status" value="1"/>
</dbReference>
<dbReference type="AlphaFoldDB" id="A0A7W7YL63"/>
<keyword evidence="2" id="KW-0560">Oxidoreductase</keyword>
<evidence type="ECO:0000313" key="5">
    <source>
        <dbReference type="Proteomes" id="UP000534294"/>
    </source>
</evidence>
<dbReference type="RefSeq" id="WP_184208377.1">
    <property type="nucleotide sequence ID" value="NZ_JACHIF010000004.1"/>
</dbReference>
<accession>A0A7W7YL63</accession>
<dbReference type="InterPro" id="IPR002347">
    <property type="entry name" value="SDR_fam"/>
</dbReference>
<evidence type="ECO:0000256" key="2">
    <source>
        <dbReference type="ARBA" id="ARBA00023002"/>
    </source>
</evidence>
<evidence type="ECO:0000256" key="3">
    <source>
        <dbReference type="RuleBase" id="RU000363"/>
    </source>
</evidence>
<dbReference type="Gene3D" id="3.40.50.720">
    <property type="entry name" value="NAD(P)-binding Rossmann-like Domain"/>
    <property type="match status" value="1"/>
</dbReference>
<organism evidence="4 5">
    <name type="scientific">Prosthecobacter dejongeii</name>
    <dbReference type="NCBI Taxonomy" id="48465"/>
    <lineage>
        <taxon>Bacteria</taxon>
        <taxon>Pseudomonadati</taxon>
        <taxon>Verrucomicrobiota</taxon>
        <taxon>Verrucomicrobiia</taxon>
        <taxon>Verrucomicrobiales</taxon>
        <taxon>Verrucomicrobiaceae</taxon>
        <taxon>Prosthecobacter</taxon>
    </lineage>
</organism>
<dbReference type="PANTHER" id="PTHR43639:SF1">
    <property type="entry name" value="SHORT-CHAIN DEHYDROGENASE_REDUCTASE FAMILY PROTEIN"/>
    <property type="match status" value="1"/>
</dbReference>
<evidence type="ECO:0000313" key="4">
    <source>
        <dbReference type="EMBL" id="MBB5037980.1"/>
    </source>
</evidence>
<dbReference type="InterPro" id="IPR036291">
    <property type="entry name" value="NAD(P)-bd_dom_sf"/>
</dbReference>
<dbReference type="GO" id="GO:0016491">
    <property type="term" value="F:oxidoreductase activity"/>
    <property type="evidence" value="ECO:0007669"/>
    <property type="project" value="UniProtKB-KW"/>
</dbReference>
<dbReference type="EMBL" id="JACHIF010000004">
    <property type="protein sequence ID" value="MBB5037980.1"/>
    <property type="molecule type" value="Genomic_DNA"/>
</dbReference>
<proteinExistence type="inferred from homology"/>
<dbReference type="Proteomes" id="UP000534294">
    <property type="component" value="Unassembled WGS sequence"/>
</dbReference>
<sequence length="246" mass="26419">MQSLISKLTNTSVIVTGGSRGYGAGIAEAFVKAGARVWITGRDQERLQTTAQNIGAIPFTADVADGYAWDRLMEEVIQHTGRLDVLVNNAGEGVKVCQASDQTDEAIARSLASNLTGAMLGCRRAAAIMQSQRSGLIINIGSACSTHAWPGWSIYSAAKAGLLMFTRCLLTELRPYGVRVTSVLPSWGQTEFTEAVNLPPRDPVILAQCISPSDLGQLIVQTACMPPHLVAEEIKLWPIVQPMIQL</sequence>
<protein>
    <submittedName>
        <fullName evidence="4">NAD(P)-dependent dehydrogenase (Short-subunit alcohol dehydrogenase family)</fullName>
    </submittedName>
</protein>
<dbReference type="Pfam" id="PF00106">
    <property type="entry name" value="adh_short"/>
    <property type="match status" value="1"/>
</dbReference>
<comment type="similarity">
    <text evidence="1 3">Belongs to the short-chain dehydrogenases/reductases (SDR) family.</text>
</comment>
<dbReference type="PRINTS" id="PR00081">
    <property type="entry name" value="GDHRDH"/>
</dbReference>
<keyword evidence="5" id="KW-1185">Reference proteome</keyword>
<reference evidence="4 5" key="1">
    <citation type="submission" date="2020-08" db="EMBL/GenBank/DDBJ databases">
        <title>Genomic Encyclopedia of Type Strains, Phase IV (KMG-IV): sequencing the most valuable type-strain genomes for metagenomic binning, comparative biology and taxonomic classification.</title>
        <authorList>
            <person name="Goeker M."/>
        </authorList>
    </citation>
    <scope>NUCLEOTIDE SEQUENCE [LARGE SCALE GENOMIC DNA]</scope>
    <source>
        <strain evidence="4 5">DSM 12251</strain>
    </source>
</reference>
<gene>
    <name evidence="4" type="ORF">HNQ64_002238</name>
</gene>
<dbReference type="PRINTS" id="PR00080">
    <property type="entry name" value="SDRFAMILY"/>
</dbReference>
<name>A0A7W7YL63_9BACT</name>
<comment type="caution">
    <text evidence="4">The sequence shown here is derived from an EMBL/GenBank/DDBJ whole genome shotgun (WGS) entry which is preliminary data.</text>
</comment>
<evidence type="ECO:0000256" key="1">
    <source>
        <dbReference type="ARBA" id="ARBA00006484"/>
    </source>
</evidence>
<dbReference type="CDD" id="cd05233">
    <property type="entry name" value="SDR_c"/>
    <property type="match status" value="1"/>
</dbReference>
<dbReference type="SUPFAM" id="SSF51735">
    <property type="entry name" value="NAD(P)-binding Rossmann-fold domains"/>
    <property type="match status" value="1"/>
</dbReference>